<dbReference type="PROSITE" id="PS50132">
    <property type="entry name" value="RGS"/>
    <property type="match status" value="1"/>
</dbReference>
<feature type="compositionally biased region" description="Low complexity" evidence="2">
    <location>
        <begin position="48"/>
        <end position="66"/>
    </location>
</feature>
<reference evidence="4 5" key="1">
    <citation type="journal article" date="2018" name="BMC Genomics">
        <title>The genome of Naegleria lovaniensis, the basis for a comparative approach to unravel pathogenicity factors of the human pathogenic amoeba N. fowleri.</title>
        <authorList>
            <person name="Liechti N."/>
            <person name="Schurch N."/>
            <person name="Bruggmann R."/>
            <person name="Wittwer M."/>
        </authorList>
    </citation>
    <scope>NUCLEOTIDE SEQUENCE [LARGE SCALE GENOMIC DNA]</scope>
    <source>
        <strain evidence="4 5">ATCC 30569</strain>
    </source>
</reference>
<keyword evidence="1" id="KW-0175">Coiled coil</keyword>
<dbReference type="PANTHER" id="PTHR14136:SF17">
    <property type="entry name" value="BTB_POZ DOMAIN-CONTAINING PROTEIN KCTD9"/>
    <property type="match status" value="1"/>
</dbReference>
<dbReference type="RefSeq" id="XP_044542335.1">
    <property type="nucleotide sequence ID" value="XM_044688565.1"/>
</dbReference>
<dbReference type="InterPro" id="IPR036305">
    <property type="entry name" value="RGS_sf"/>
</dbReference>
<dbReference type="SUPFAM" id="SSF141571">
    <property type="entry name" value="Pentapeptide repeat-like"/>
    <property type="match status" value="2"/>
</dbReference>
<proteinExistence type="predicted"/>
<dbReference type="Gene3D" id="1.10.167.10">
    <property type="entry name" value="Regulator of G-protein Signalling 4, domain 2"/>
    <property type="match status" value="1"/>
</dbReference>
<dbReference type="Proteomes" id="UP000816034">
    <property type="component" value="Unassembled WGS sequence"/>
</dbReference>
<feature type="compositionally biased region" description="Polar residues" evidence="2">
    <location>
        <begin position="1"/>
        <end position="29"/>
    </location>
</feature>
<feature type="coiled-coil region" evidence="1">
    <location>
        <begin position="365"/>
        <end position="406"/>
    </location>
</feature>
<dbReference type="InterPro" id="IPR024066">
    <property type="entry name" value="RGS_subdom1/3"/>
</dbReference>
<dbReference type="InterPro" id="IPR003131">
    <property type="entry name" value="T1-type_BTB"/>
</dbReference>
<dbReference type="InterPro" id="IPR016137">
    <property type="entry name" value="RGS"/>
</dbReference>
<accession>A0AA88KEE0</accession>
<organism evidence="4 5">
    <name type="scientific">Naegleria lovaniensis</name>
    <name type="common">Amoeba</name>
    <dbReference type="NCBI Taxonomy" id="51637"/>
    <lineage>
        <taxon>Eukaryota</taxon>
        <taxon>Discoba</taxon>
        <taxon>Heterolobosea</taxon>
        <taxon>Tetramitia</taxon>
        <taxon>Eutetramitia</taxon>
        <taxon>Vahlkampfiidae</taxon>
        <taxon>Naegleria</taxon>
    </lineage>
</organism>
<feature type="compositionally biased region" description="Basic residues" evidence="2">
    <location>
        <begin position="32"/>
        <end position="46"/>
    </location>
</feature>
<dbReference type="SUPFAM" id="SSF54695">
    <property type="entry name" value="POZ domain"/>
    <property type="match status" value="1"/>
</dbReference>
<dbReference type="GO" id="GO:0051260">
    <property type="term" value="P:protein homooligomerization"/>
    <property type="evidence" value="ECO:0007669"/>
    <property type="project" value="InterPro"/>
</dbReference>
<feature type="domain" description="RGS" evidence="3">
    <location>
        <begin position="814"/>
        <end position="878"/>
    </location>
</feature>
<dbReference type="Gene3D" id="1.10.196.10">
    <property type="match status" value="1"/>
</dbReference>
<evidence type="ECO:0000256" key="2">
    <source>
        <dbReference type="SAM" id="MobiDB-lite"/>
    </source>
</evidence>
<sequence>MSSTSPPNERALASNNNDHGTATTTTSLPQFRIRRSAFKSQQHPHHVLTSSSLNPTTTTTNTSIPTRGGIYPSSSAPSTVLNGSPSLWQDEEQNHGKQQQLSSSLPSTTSSIITNDEEDSSSNTIRTRTTRTTTTIVPPSNPSCQTPITTTITTPIVKSMALRDSSTKLYSFIHVLPNIITSTATTTTTATTSTATTTTTTTTTTTMDDRNLFNVCHHCGDILDYFLSHVETSRNDDPHHEEEKGIPVSCGDVNHKTWDENLSSENQSRCEILSCCYKCLSSNHECPVCEKSLENNIVKVPWTLHLDSTRNDSLLKQYQELIGRCSQCHEYVKRVNFEKHVQNDCKTEIETNFEEIQQQRIEALHHEYSLKIVAANERVKKLESNRKELTSQKMNLQNEISDLAKKRFMEEHSQIVTLDVGGEIMQTSLSTLLNREFEPESLLATMFENASNQDTEHYIDCDPEHFSHILHWLRYGNIRVDTATGKLLVDVAEEFGLRNLKQQIESCELLKETMSKFGLSKTNKTYNKIKQYEMDHLLNYSMKENVQLLLTNVDLRGVSLRDVQITNAVITDSDFSGLNLMGSSFCGTNLSGCNFEKCNLTNVNLSGCNLTNVNFRNATLTNASLTGSILDGCILENCNLSNANLKACDLTTCSHSSTGYILANAKLNRAIVNADFLRKSKSLFGIDLSGCSLKKMDFSGLDFSYANLSNCILTQSNFTQTNLANANLSTSSLSECIFTKCNITGAKLMNSSLRNCDLTSIDPASVGYCVAGAKLQGAKYDDDFMNKAIKLVRNKKESYARRNQSQENDLETLMLSDAYFYSILKVFAEKEYACENLLLWEKIKNLSSDFNNLQAVVSKDVLQEIYNEYVRPSAPNEINFSSDCKKKFYSLIEPNSDPKHASLASTRESLIHVAEPIAENSEMVKKHNEEVNVKSVMDLLWSELFMNIYDTFTRLQKTKQYTHWEKTSTNVPFVTSHE</sequence>
<keyword evidence="5" id="KW-1185">Reference proteome</keyword>
<protein>
    <recommendedName>
        <fullName evidence="3">RGS domain-containing protein</fullName>
    </recommendedName>
</protein>
<dbReference type="PANTHER" id="PTHR14136">
    <property type="entry name" value="BTB_POZ DOMAIN-CONTAINING PROTEIN KCTD9"/>
    <property type="match status" value="1"/>
</dbReference>
<name>A0AA88KEE0_NAELO</name>
<feature type="region of interest" description="Disordered" evidence="2">
    <location>
        <begin position="1"/>
        <end position="148"/>
    </location>
</feature>
<gene>
    <name evidence="4" type="ORF">C9374_012763</name>
</gene>
<dbReference type="Gene3D" id="2.160.20.80">
    <property type="entry name" value="E3 ubiquitin-protein ligase SopA"/>
    <property type="match status" value="2"/>
</dbReference>
<dbReference type="SUPFAM" id="SSF48097">
    <property type="entry name" value="Regulator of G-protein signaling, RGS"/>
    <property type="match status" value="1"/>
</dbReference>
<feature type="compositionally biased region" description="Low complexity" evidence="2">
    <location>
        <begin position="98"/>
        <end position="114"/>
    </location>
</feature>
<feature type="compositionally biased region" description="Polar residues" evidence="2">
    <location>
        <begin position="72"/>
        <end position="87"/>
    </location>
</feature>
<dbReference type="GeneID" id="68105217"/>
<feature type="compositionally biased region" description="Low complexity" evidence="2">
    <location>
        <begin position="124"/>
        <end position="136"/>
    </location>
</feature>
<comment type="caution">
    <text evidence="4">The sequence shown here is derived from an EMBL/GenBank/DDBJ whole genome shotgun (WGS) entry which is preliminary data.</text>
</comment>
<dbReference type="EMBL" id="PYSW02000059">
    <property type="protein sequence ID" value="KAG2373161.1"/>
    <property type="molecule type" value="Genomic_DNA"/>
</dbReference>
<evidence type="ECO:0000259" key="3">
    <source>
        <dbReference type="PROSITE" id="PS50132"/>
    </source>
</evidence>
<evidence type="ECO:0000256" key="1">
    <source>
        <dbReference type="SAM" id="Coils"/>
    </source>
</evidence>
<dbReference type="Gene3D" id="3.30.710.10">
    <property type="entry name" value="Potassium Channel Kv1.1, Chain A"/>
    <property type="match status" value="1"/>
</dbReference>
<dbReference type="Pfam" id="PF02214">
    <property type="entry name" value="BTB_2"/>
    <property type="match status" value="1"/>
</dbReference>
<dbReference type="InterPro" id="IPR044926">
    <property type="entry name" value="RGS_subdomain_2"/>
</dbReference>
<evidence type="ECO:0000313" key="4">
    <source>
        <dbReference type="EMBL" id="KAG2373161.1"/>
    </source>
</evidence>
<dbReference type="InterPro" id="IPR001646">
    <property type="entry name" value="5peptide_repeat"/>
</dbReference>
<dbReference type="Pfam" id="PF13599">
    <property type="entry name" value="Pentapeptide_4"/>
    <property type="match status" value="2"/>
</dbReference>
<dbReference type="InterPro" id="IPR011333">
    <property type="entry name" value="SKP1/BTB/POZ_sf"/>
</dbReference>
<dbReference type="Pfam" id="PF00615">
    <property type="entry name" value="RGS"/>
    <property type="match status" value="1"/>
</dbReference>
<dbReference type="InterPro" id="IPR051082">
    <property type="entry name" value="Pentapeptide-BTB/POZ_domain"/>
</dbReference>
<dbReference type="AlphaFoldDB" id="A0AA88KEE0"/>
<evidence type="ECO:0000313" key="5">
    <source>
        <dbReference type="Proteomes" id="UP000816034"/>
    </source>
</evidence>